<dbReference type="SUPFAM" id="SSF57924">
    <property type="entry name" value="Inhibitor of apoptosis (IAP) repeat"/>
    <property type="match status" value="2"/>
</dbReference>
<organism evidence="10 11">
    <name type="scientific">Phrynosoma platyrhinos</name>
    <name type="common">Desert horned lizard</name>
    <dbReference type="NCBI Taxonomy" id="52577"/>
    <lineage>
        <taxon>Eukaryota</taxon>
        <taxon>Metazoa</taxon>
        <taxon>Chordata</taxon>
        <taxon>Craniata</taxon>
        <taxon>Vertebrata</taxon>
        <taxon>Euteleostomi</taxon>
        <taxon>Lepidosauria</taxon>
        <taxon>Squamata</taxon>
        <taxon>Bifurcata</taxon>
        <taxon>Unidentata</taxon>
        <taxon>Episquamata</taxon>
        <taxon>Toxicofera</taxon>
        <taxon>Iguania</taxon>
        <taxon>Phrynosomatidae</taxon>
        <taxon>Phrynosomatinae</taxon>
        <taxon>Phrynosoma</taxon>
    </lineage>
</organism>
<dbReference type="Gene3D" id="1.10.1170.10">
    <property type="entry name" value="Inhibitor Of Apoptosis Protein (2mihbC-IAP-1), Chain A"/>
    <property type="match status" value="2"/>
</dbReference>
<dbReference type="CDD" id="cd00022">
    <property type="entry name" value="BIR"/>
    <property type="match status" value="1"/>
</dbReference>
<evidence type="ECO:0000256" key="4">
    <source>
        <dbReference type="ARBA" id="ARBA00022490"/>
    </source>
</evidence>
<keyword evidence="8" id="KW-0832">Ubl conjugation</keyword>
<feature type="compositionally biased region" description="Polar residues" evidence="9">
    <location>
        <begin position="38"/>
        <end position="53"/>
    </location>
</feature>
<keyword evidence="7" id="KW-0833">Ubl conjugation pathway</keyword>
<evidence type="ECO:0000256" key="9">
    <source>
        <dbReference type="SAM" id="MobiDB-lite"/>
    </source>
</evidence>
<feature type="region of interest" description="Disordered" evidence="9">
    <location>
        <begin position="36"/>
        <end position="72"/>
    </location>
</feature>
<dbReference type="Proteomes" id="UP000826234">
    <property type="component" value="Unassembled WGS sequence"/>
</dbReference>
<comment type="subcellular location">
    <subcellularLocation>
        <location evidence="2">Cytoplasm</location>
    </subcellularLocation>
</comment>
<name>A0ABQ7SPH1_PHRPL</name>
<comment type="catalytic activity">
    <reaction evidence="1">
        <text>S-ubiquitinyl-[E2 ubiquitin-conjugating enzyme]-L-cysteine + [acceptor protein]-L-lysine = [E2 ubiquitin-conjugating enzyme]-L-cysteine + N(6)-ubiquitinyl-[acceptor protein]-L-lysine.</text>
        <dbReference type="EC" id="2.3.2.27"/>
    </reaction>
</comment>
<dbReference type="PROSITE" id="PS50143">
    <property type="entry name" value="BIR_REPEAT_2"/>
    <property type="match status" value="2"/>
</dbReference>
<dbReference type="EC" id="2.3.2.27" evidence="3"/>
<evidence type="ECO:0000256" key="8">
    <source>
        <dbReference type="ARBA" id="ARBA00022843"/>
    </source>
</evidence>
<accession>A0ABQ7SPH1</accession>
<dbReference type="InterPro" id="IPR011029">
    <property type="entry name" value="DEATH-like_dom_sf"/>
</dbReference>
<protein>
    <recommendedName>
        <fullName evidence="3">RING-type E3 ubiquitin transferase</fullName>
        <ecNumber evidence="3">2.3.2.27</ecNumber>
    </recommendedName>
</protein>
<proteinExistence type="predicted"/>
<evidence type="ECO:0000313" key="10">
    <source>
        <dbReference type="EMBL" id="KAH0619240.1"/>
    </source>
</evidence>
<keyword evidence="6" id="KW-0053">Apoptosis</keyword>
<sequence>MQATNVREDFIASSARLVADVLTSLLSGNWEMGDSFSWEETPNREGNASSEGSSPPGETRARRVRLSQSNMRSEEKRLRTFQHWADRAPVSPADLAAAGFFFVGPDDRVECFCCGGVLYDWFAEDDPMVEHEKFFPTCPFIQGRDVGNQPLLQVEEIQDCVDGQFLGMLQSLNVEEAPVDGQPEYPDMEVEEDRLATYRRWPSYARVSPEMLATAGFFYTESAQRELDPSRREIEMEYPNATESTLSIEEKLRRLQEERMCKVCMDKDERISF</sequence>
<evidence type="ECO:0000256" key="7">
    <source>
        <dbReference type="ARBA" id="ARBA00022786"/>
    </source>
</evidence>
<dbReference type="PANTHER" id="PTHR10044:SF163">
    <property type="entry name" value="BACULOVIRAL IAP REPEAT-CONTAINING PROTEIN 7"/>
    <property type="match status" value="1"/>
</dbReference>
<dbReference type="InterPro" id="IPR050784">
    <property type="entry name" value="IAP"/>
</dbReference>
<reference evidence="10 11" key="1">
    <citation type="journal article" date="2022" name="Gigascience">
        <title>A chromosome-level genome assembly and annotation of the desert horned lizard, Phrynosoma platyrhinos, provides insight into chromosomal rearrangements among reptiles.</title>
        <authorList>
            <person name="Koochekian N."/>
            <person name="Ascanio A."/>
            <person name="Farleigh K."/>
            <person name="Card D.C."/>
            <person name="Schield D.R."/>
            <person name="Castoe T.A."/>
            <person name="Jezkova T."/>
        </authorList>
    </citation>
    <scope>NUCLEOTIDE SEQUENCE [LARGE SCALE GENOMIC DNA]</scope>
    <source>
        <strain evidence="10">NK-2021</strain>
    </source>
</reference>
<evidence type="ECO:0000256" key="5">
    <source>
        <dbReference type="ARBA" id="ARBA00022679"/>
    </source>
</evidence>
<evidence type="ECO:0000313" key="11">
    <source>
        <dbReference type="Proteomes" id="UP000826234"/>
    </source>
</evidence>
<keyword evidence="4" id="KW-0963">Cytoplasm</keyword>
<dbReference type="SMART" id="SM00238">
    <property type="entry name" value="BIR"/>
    <property type="match status" value="1"/>
</dbReference>
<evidence type="ECO:0000256" key="3">
    <source>
        <dbReference type="ARBA" id="ARBA00012483"/>
    </source>
</evidence>
<dbReference type="EMBL" id="JAIPUX010005289">
    <property type="protein sequence ID" value="KAH0619240.1"/>
    <property type="molecule type" value="Genomic_DNA"/>
</dbReference>
<keyword evidence="11" id="KW-1185">Reference proteome</keyword>
<keyword evidence="5" id="KW-0808">Transferase</keyword>
<evidence type="ECO:0000256" key="6">
    <source>
        <dbReference type="ARBA" id="ARBA00022703"/>
    </source>
</evidence>
<dbReference type="InterPro" id="IPR001370">
    <property type="entry name" value="BIR_rpt"/>
</dbReference>
<evidence type="ECO:0000256" key="1">
    <source>
        <dbReference type="ARBA" id="ARBA00000900"/>
    </source>
</evidence>
<evidence type="ECO:0000256" key="2">
    <source>
        <dbReference type="ARBA" id="ARBA00004496"/>
    </source>
</evidence>
<dbReference type="PROSITE" id="PS01282">
    <property type="entry name" value="BIR_REPEAT_1"/>
    <property type="match status" value="1"/>
</dbReference>
<dbReference type="PANTHER" id="PTHR10044">
    <property type="entry name" value="INHIBITOR OF APOPTOSIS"/>
    <property type="match status" value="1"/>
</dbReference>
<gene>
    <name evidence="10" type="ORF">JD844_019107</name>
</gene>
<comment type="caution">
    <text evidence="10">The sequence shown here is derived from an EMBL/GenBank/DDBJ whole genome shotgun (WGS) entry which is preliminary data.</text>
</comment>
<dbReference type="Pfam" id="PF00653">
    <property type="entry name" value="BIR"/>
    <property type="match status" value="1"/>
</dbReference>
<dbReference type="Gene3D" id="1.10.533.10">
    <property type="entry name" value="Death Domain, Fas"/>
    <property type="match status" value="1"/>
</dbReference>